<gene>
    <name evidence="1" type="ORF">R54839_PPFHFPJH_01413</name>
</gene>
<evidence type="ECO:0000313" key="2">
    <source>
        <dbReference type="Proteomes" id="UP001314261"/>
    </source>
</evidence>
<dbReference type="EMBL" id="CAUZLR010000010">
    <property type="protein sequence ID" value="CAK1251832.1"/>
    <property type="molecule type" value="Genomic_DNA"/>
</dbReference>
<sequence length="123" mass="14436">MIDRDLSHVHDCAGLLKVWLLDLKIRLSDIPVQLRLRDCSFYVMRDRVVTGIGDWLMVEEFVDQLAADYLTSYEPEWVNQVSDFTRTTIEDILNGLQERFEDNDELAQYIKDQATRIGAFQHE</sequence>
<organism evidence="1 2">
    <name type="scientific">Fructobacillus fructosus</name>
    <dbReference type="NCBI Taxonomy" id="1631"/>
    <lineage>
        <taxon>Bacteria</taxon>
        <taxon>Bacillati</taxon>
        <taxon>Bacillota</taxon>
        <taxon>Bacilli</taxon>
        <taxon>Lactobacillales</taxon>
        <taxon>Lactobacillaceae</taxon>
        <taxon>Fructobacillus</taxon>
    </lineage>
</organism>
<reference evidence="1 2" key="1">
    <citation type="submission" date="2023-10" db="EMBL/GenBank/DDBJ databases">
        <authorList>
            <person name="Botero Cardona J."/>
        </authorList>
    </citation>
    <scope>NUCLEOTIDE SEQUENCE [LARGE SCALE GENOMIC DNA]</scope>
    <source>
        <strain evidence="1 2">R-54839</strain>
    </source>
</reference>
<accession>A0ABM9MZZ9</accession>
<comment type="caution">
    <text evidence="1">The sequence shown here is derived from an EMBL/GenBank/DDBJ whole genome shotgun (WGS) entry which is preliminary data.</text>
</comment>
<proteinExistence type="predicted"/>
<dbReference type="Proteomes" id="UP001314261">
    <property type="component" value="Unassembled WGS sequence"/>
</dbReference>
<keyword evidence="2" id="KW-1185">Reference proteome</keyword>
<name>A0ABM9MZZ9_9LACO</name>
<dbReference type="RefSeq" id="WP_338345262.1">
    <property type="nucleotide sequence ID" value="NZ_CAUZLK010000008.1"/>
</dbReference>
<protein>
    <submittedName>
        <fullName evidence="1">Uncharacterized protein</fullName>
    </submittedName>
</protein>
<evidence type="ECO:0000313" key="1">
    <source>
        <dbReference type="EMBL" id="CAK1251832.1"/>
    </source>
</evidence>